<dbReference type="InterPro" id="IPR036628">
    <property type="entry name" value="Clp_N_dom_sf"/>
</dbReference>
<sequence>MGFRTALSDVSFMNSLFTAAERVAHDLGDPVMGAEHLVIAALDRDDLDRAALAPLLLDAPRFRDAVVAVHADALGSVGLGGAGRPIVGTPRGALGSTATARAVFQDARRRARDRRAPLRAIDIVAAAARLEQGTTARAIARLGIERADVEALAL</sequence>
<dbReference type="RefSeq" id="WP_120147250.1">
    <property type="nucleotide sequence ID" value="NZ_QZVT01000001.1"/>
</dbReference>
<keyword evidence="2" id="KW-1185">Reference proteome</keyword>
<dbReference type="Gene3D" id="1.10.1780.10">
    <property type="entry name" value="Clp, N-terminal domain"/>
    <property type="match status" value="1"/>
</dbReference>
<dbReference type="AlphaFoldDB" id="A0A3A5MC27"/>
<evidence type="ECO:0000313" key="1">
    <source>
        <dbReference type="EMBL" id="RJT83159.1"/>
    </source>
</evidence>
<dbReference type="EMBL" id="QZVT01000001">
    <property type="protein sequence ID" value="RJT83159.1"/>
    <property type="molecule type" value="Genomic_DNA"/>
</dbReference>
<proteinExistence type="predicted"/>
<name>A0A3A5MC27_9MICC</name>
<gene>
    <name evidence="1" type="ORF">D6T63_01520</name>
</gene>
<dbReference type="OrthoDB" id="5115007at2"/>
<protein>
    <submittedName>
        <fullName evidence="1">Uncharacterized protein</fullName>
    </submittedName>
</protein>
<dbReference type="Proteomes" id="UP000272560">
    <property type="component" value="Unassembled WGS sequence"/>
</dbReference>
<accession>A0A3A5MC27</accession>
<organism evidence="1 2">
    <name type="scientific">Arthrobacter cheniae</name>
    <dbReference type="NCBI Taxonomy" id="1258888"/>
    <lineage>
        <taxon>Bacteria</taxon>
        <taxon>Bacillati</taxon>
        <taxon>Actinomycetota</taxon>
        <taxon>Actinomycetes</taxon>
        <taxon>Micrococcales</taxon>
        <taxon>Micrococcaceae</taxon>
        <taxon>Arthrobacter</taxon>
    </lineage>
</organism>
<reference evidence="1 2" key="1">
    <citation type="submission" date="2018-09" db="EMBL/GenBank/DDBJ databases">
        <title>Novel species of Arthrobacter.</title>
        <authorList>
            <person name="Liu Q."/>
            <person name="Xin Y.-H."/>
        </authorList>
    </citation>
    <scope>NUCLEOTIDE SEQUENCE [LARGE SCALE GENOMIC DNA]</scope>
    <source>
        <strain evidence="1 2">Hz2</strain>
    </source>
</reference>
<evidence type="ECO:0000313" key="2">
    <source>
        <dbReference type="Proteomes" id="UP000272560"/>
    </source>
</evidence>
<comment type="caution">
    <text evidence="1">The sequence shown here is derived from an EMBL/GenBank/DDBJ whole genome shotgun (WGS) entry which is preliminary data.</text>
</comment>